<dbReference type="GO" id="GO:0005737">
    <property type="term" value="C:cytoplasm"/>
    <property type="evidence" value="ECO:0007669"/>
    <property type="project" value="TreeGrafter"/>
</dbReference>
<feature type="domain" description="PI3K-RBD" evidence="11">
    <location>
        <begin position="255"/>
        <end position="353"/>
    </location>
</feature>
<dbReference type="InterPro" id="IPR036940">
    <property type="entry name" value="PI3/4_kinase_cat_sf"/>
</dbReference>
<keyword evidence="14" id="KW-1185">Reference proteome</keyword>
<protein>
    <recommendedName>
        <fullName evidence="2">phosphatidylinositol 3-kinase</fullName>
        <ecNumber evidence="2">2.7.1.137</ecNumber>
    </recommendedName>
</protein>
<dbReference type="InterPro" id="IPR002420">
    <property type="entry name" value="PI3K-type_C2_dom"/>
</dbReference>
<dbReference type="PROSITE" id="PS50003">
    <property type="entry name" value="PH_DOMAIN"/>
    <property type="match status" value="1"/>
</dbReference>
<evidence type="ECO:0000256" key="1">
    <source>
        <dbReference type="ARBA" id="ARBA00001498"/>
    </source>
</evidence>
<dbReference type="PROSITE" id="PS00916">
    <property type="entry name" value="PI3_4_KINASE_2"/>
    <property type="match status" value="1"/>
</dbReference>
<dbReference type="SUPFAM" id="SSF50729">
    <property type="entry name" value="PH domain-like"/>
    <property type="match status" value="1"/>
</dbReference>
<dbReference type="GO" id="GO:0005942">
    <property type="term" value="C:phosphatidylinositol 3-kinase complex"/>
    <property type="evidence" value="ECO:0007669"/>
    <property type="project" value="TreeGrafter"/>
</dbReference>
<dbReference type="Pfam" id="PF00169">
    <property type="entry name" value="PH"/>
    <property type="match status" value="1"/>
</dbReference>
<dbReference type="GO" id="GO:0016477">
    <property type="term" value="P:cell migration"/>
    <property type="evidence" value="ECO:0007669"/>
    <property type="project" value="TreeGrafter"/>
</dbReference>
<evidence type="ECO:0000256" key="2">
    <source>
        <dbReference type="ARBA" id="ARBA00012073"/>
    </source>
</evidence>
<evidence type="ECO:0000259" key="9">
    <source>
        <dbReference type="PROSITE" id="PS50003"/>
    </source>
</evidence>
<dbReference type="PANTHER" id="PTHR10048">
    <property type="entry name" value="PHOSPHATIDYLINOSITOL KINASE"/>
    <property type="match status" value="1"/>
</dbReference>
<dbReference type="InterPro" id="IPR018936">
    <property type="entry name" value="PI3/4_kinase_CS"/>
</dbReference>
<dbReference type="Pfam" id="PF00794">
    <property type="entry name" value="PI3K_rbd"/>
    <property type="match status" value="1"/>
</dbReference>
<dbReference type="SUPFAM" id="SSF48371">
    <property type="entry name" value="ARM repeat"/>
    <property type="match status" value="1"/>
</dbReference>
<dbReference type="PROSITE" id="PS51546">
    <property type="entry name" value="PI3K_RBD"/>
    <property type="match status" value="1"/>
</dbReference>
<dbReference type="InterPro" id="IPR000341">
    <property type="entry name" value="PI3K_Ras-bd_dom"/>
</dbReference>
<dbReference type="SUPFAM" id="SSF49562">
    <property type="entry name" value="C2 domain (Calcium/lipid-binding domain, CaLB)"/>
    <property type="match status" value="1"/>
</dbReference>
<evidence type="ECO:0000313" key="14">
    <source>
        <dbReference type="Proteomes" id="UP000198211"/>
    </source>
</evidence>
<dbReference type="GO" id="GO:0032060">
    <property type="term" value="P:bleb assembly"/>
    <property type="evidence" value="ECO:0007669"/>
    <property type="project" value="UniProtKB-ARBA"/>
</dbReference>
<dbReference type="SUPFAM" id="SSF56112">
    <property type="entry name" value="Protein kinase-like (PK-like)"/>
    <property type="match status" value="1"/>
</dbReference>
<dbReference type="FunFam" id="3.30.1010.10:FF:000008">
    <property type="entry name" value="Phosphatidylinositol 4,5-bisphosphate 3-kinase catalytic subunit gamma"/>
    <property type="match status" value="1"/>
</dbReference>
<evidence type="ECO:0000256" key="7">
    <source>
        <dbReference type="PROSITE-ProRule" id="PRU00880"/>
    </source>
</evidence>
<dbReference type="InterPro" id="IPR000403">
    <property type="entry name" value="PI3/4_kinase_cat_dom"/>
</dbReference>
<dbReference type="Gene3D" id="2.30.29.30">
    <property type="entry name" value="Pleckstrin-homology domain (PH domain)/Phosphotyrosine-binding domain (PTB)"/>
    <property type="match status" value="1"/>
</dbReference>
<accession>A0A225VZD3</accession>
<dbReference type="CDD" id="cd00891">
    <property type="entry name" value="PI3Kc"/>
    <property type="match status" value="1"/>
</dbReference>
<keyword evidence="3" id="KW-0808">Transferase</keyword>
<dbReference type="Gene3D" id="1.10.1070.11">
    <property type="entry name" value="Phosphatidylinositol 3-/4-kinase, catalytic domain"/>
    <property type="match status" value="1"/>
</dbReference>
<dbReference type="InterPro" id="IPR011993">
    <property type="entry name" value="PH-like_dom_sf"/>
</dbReference>
<evidence type="ECO:0000256" key="5">
    <source>
        <dbReference type="ARBA" id="ARBA00022777"/>
    </source>
</evidence>
<dbReference type="PROSITE" id="PS51547">
    <property type="entry name" value="C2_PI3K"/>
    <property type="match status" value="1"/>
</dbReference>
<gene>
    <name evidence="13" type="ORF">PHMEG_00016653</name>
</gene>
<keyword evidence="6" id="KW-0067">ATP-binding</keyword>
<evidence type="ECO:0000259" key="12">
    <source>
        <dbReference type="PROSITE" id="PS51547"/>
    </source>
</evidence>
<dbReference type="SMART" id="SM00146">
    <property type="entry name" value="PI3Kc"/>
    <property type="match status" value="1"/>
</dbReference>
<dbReference type="GO" id="GO:0035005">
    <property type="term" value="F:1-phosphatidylinositol-4-phosphate 3-kinase activity"/>
    <property type="evidence" value="ECO:0007669"/>
    <property type="project" value="TreeGrafter"/>
</dbReference>
<organism evidence="13 14">
    <name type="scientific">Phytophthora megakarya</name>
    <dbReference type="NCBI Taxonomy" id="4795"/>
    <lineage>
        <taxon>Eukaryota</taxon>
        <taxon>Sar</taxon>
        <taxon>Stramenopiles</taxon>
        <taxon>Oomycota</taxon>
        <taxon>Peronosporomycetes</taxon>
        <taxon>Peronosporales</taxon>
        <taxon>Peronosporaceae</taxon>
        <taxon>Phytophthora</taxon>
    </lineage>
</organism>
<dbReference type="Gene3D" id="3.30.1010.10">
    <property type="entry name" value="Phosphatidylinositol 3-kinase Catalytic Subunit, Chain A, domain 4"/>
    <property type="match status" value="1"/>
</dbReference>
<feature type="domain" description="PH" evidence="9">
    <location>
        <begin position="168"/>
        <end position="301"/>
    </location>
</feature>
<feature type="region of interest" description="Disordered" evidence="8">
    <location>
        <begin position="1"/>
        <end position="23"/>
    </location>
</feature>
<dbReference type="GO" id="GO:0050920">
    <property type="term" value="P:regulation of chemotaxis"/>
    <property type="evidence" value="ECO:0007669"/>
    <property type="project" value="UniProtKB-ARBA"/>
</dbReference>
<dbReference type="AlphaFoldDB" id="A0A225VZD3"/>
<keyword evidence="5 13" id="KW-0418">Kinase</keyword>
<reference evidence="14" key="1">
    <citation type="submission" date="2017-03" db="EMBL/GenBank/DDBJ databases">
        <title>Phytopthora megakarya and P. palmivora, two closely related causual agents of cacao black pod achieved similar genome size and gene model numbers by different mechanisms.</title>
        <authorList>
            <person name="Ali S."/>
            <person name="Shao J."/>
            <person name="Larry D.J."/>
            <person name="Kronmiller B."/>
            <person name="Shen D."/>
            <person name="Strem M.D."/>
            <person name="Melnick R.L."/>
            <person name="Guiltinan M.J."/>
            <person name="Tyler B.M."/>
            <person name="Meinhardt L.W."/>
            <person name="Bailey B.A."/>
        </authorList>
    </citation>
    <scope>NUCLEOTIDE SEQUENCE [LARGE SCALE GENOMIC DNA]</scope>
    <source>
        <strain evidence="14">zdho120</strain>
    </source>
</reference>
<evidence type="ECO:0000313" key="13">
    <source>
        <dbReference type="EMBL" id="OWZ10494.1"/>
    </source>
</evidence>
<dbReference type="PANTHER" id="PTHR10048:SF14">
    <property type="entry name" value="LD28067P"/>
    <property type="match status" value="1"/>
</dbReference>
<dbReference type="Gene3D" id="3.10.20.90">
    <property type="entry name" value="Phosphatidylinositol 3-kinase Catalytic Subunit, Chain A, domain 1"/>
    <property type="match status" value="1"/>
</dbReference>
<comment type="caution">
    <text evidence="13">The sequence shown here is derived from an EMBL/GenBank/DDBJ whole genome shotgun (WGS) entry which is preliminary data.</text>
</comment>
<dbReference type="GO" id="GO:0043491">
    <property type="term" value="P:phosphatidylinositol 3-kinase/protein kinase B signal transduction"/>
    <property type="evidence" value="ECO:0007669"/>
    <property type="project" value="TreeGrafter"/>
</dbReference>
<name>A0A225VZD3_9STRA</name>
<dbReference type="InterPro" id="IPR001263">
    <property type="entry name" value="PI3K_accessory_dom"/>
</dbReference>
<dbReference type="InterPro" id="IPR016024">
    <property type="entry name" value="ARM-type_fold"/>
</dbReference>
<dbReference type="GO" id="GO:0005524">
    <property type="term" value="F:ATP binding"/>
    <property type="evidence" value="ECO:0007669"/>
    <property type="project" value="UniProtKB-KW"/>
</dbReference>
<dbReference type="InterPro" id="IPR042236">
    <property type="entry name" value="PI3K_accessory_sf"/>
</dbReference>
<dbReference type="EC" id="2.7.1.137" evidence="2"/>
<dbReference type="FunFam" id="1.10.1070.11:FF:000001">
    <property type="entry name" value="Phosphatidylinositol 4,5-bisphosphate 3-kinase catalytic subunit"/>
    <property type="match status" value="1"/>
</dbReference>
<dbReference type="Gene3D" id="1.25.40.70">
    <property type="entry name" value="Phosphatidylinositol 3-kinase, accessory domain (PIK)"/>
    <property type="match status" value="1"/>
</dbReference>
<evidence type="ECO:0000256" key="8">
    <source>
        <dbReference type="SAM" id="MobiDB-lite"/>
    </source>
</evidence>
<dbReference type="OrthoDB" id="67688at2759"/>
<dbReference type="Pfam" id="PF00613">
    <property type="entry name" value="PI3Ka"/>
    <property type="match status" value="1"/>
</dbReference>
<dbReference type="Proteomes" id="UP000198211">
    <property type="component" value="Unassembled WGS sequence"/>
</dbReference>
<dbReference type="SUPFAM" id="SSF54236">
    <property type="entry name" value="Ubiquitin-like"/>
    <property type="match status" value="1"/>
</dbReference>
<dbReference type="GO" id="GO:0048015">
    <property type="term" value="P:phosphatidylinositol-mediated signaling"/>
    <property type="evidence" value="ECO:0007669"/>
    <property type="project" value="TreeGrafter"/>
</dbReference>
<dbReference type="GO" id="GO:0005886">
    <property type="term" value="C:plasma membrane"/>
    <property type="evidence" value="ECO:0007669"/>
    <property type="project" value="TreeGrafter"/>
</dbReference>
<dbReference type="PROSITE" id="PS00915">
    <property type="entry name" value="PI3_4_KINASE_1"/>
    <property type="match status" value="1"/>
</dbReference>
<dbReference type="InterPro" id="IPR035448">
    <property type="entry name" value="PI3Kc"/>
</dbReference>
<dbReference type="Pfam" id="PF00454">
    <property type="entry name" value="PI3_PI4_kinase"/>
    <property type="match status" value="1"/>
</dbReference>
<dbReference type="PROSITE" id="PS50290">
    <property type="entry name" value="PI3_4_KINASE_3"/>
    <property type="match status" value="1"/>
</dbReference>
<feature type="domain" description="PI3K/PI4K catalytic" evidence="10">
    <location>
        <begin position="676"/>
        <end position="952"/>
    </location>
</feature>
<evidence type="ECO:0000259" key="10">
    <source>
        <dbReference type="PROSITE" id="PS50290"/>
    </source>
</evidence>
<comment type="catalytic activity">
    <reaction evidence="1">
        <text>a 1,2-diacyl-sn-glycero-3-phospho-(1D-myo-inositol) + ATP = a 1,2-diacyl-sn-glycero-3-phospho-(1D-myo-inositol-3-phosphate) + ADP + H(+)</text>
        <dbReference type="Rhea" id="RHEA:12709"/>
        <dbReference type="ChEBI" id="CHEBI:15378"/>
        <dbReference type="ChEBI" id="CHEBI:30616"/>
        <dbReference type="ChEBI" id="CHEBI:57880"/>
        <dbReference type="ChEBI" id="CHEBI:58088"/>
        <dbReference type="ChEBI" id="CHEBI:456216"/>
        <dbReference type="EC" id="2.7.1.137"/>
    </reaction>
</comment>
<dbReference type="InterPro" id="IPR011009">
    <property type="entry name" value="Kinase-like_dom_sf"/>
</dbReference>
<keyword evidence="4" id="KW-0547">Nucleotide-binding</keyword>
<dbReference type="InterPro" id="IPR035892">
    <property type="entry name" value="C2_domain_sf"/>
</dbReference>
<evidence type="ECO:0000256" key="3">
    <source>
        <dbReference type="ARBA" id="ARBA00022679"/>
    </source>
</evidence>
<dbReference type="InterPro" id="IPR001849">
    <property type="entry name" value="PH_domain"/>
</dbReference>
<evidence type="ECO:0000256" key="4">
    <source>
        <dbReference type="ARBA" id="ARBA00022741"/>
    </source>
</evidence>
<sequence>MFTLNQRQSMQSVLKSSGSGGSSMRTTSFIAASYGGYESGTNFRNVDVSLVPSFEALNPYAKAGRSMTGDDKRWQPVPDLFHSKESLYFRSAVAVGKVLKKAHEEISPAELEVRANTPEFKVEESDWIAHNSNQKNQFALITPLKTVARIPANLIISDEPISLTQANTFHMGGILRKKGEKNKAFKKRYMELTGSVLAYYKKKPEKNGIPLSRDEKKTLERGRIDLDRVSSLQPMESKSEPYGILLVTTVRTAVHVNYKRMFQLQEVSAKAITDVRMVVTTGDTVGQIVEHIFNCYEQALDAAPLRPYNPAEYRLKITGYRDYMIDRFRVLNEYVHVRECLLTKKTIRLTVIHESVIQETAMMNLSIGRDLSVSAGSMNNIVNQFADMFDGERATSLQMTTLGDEWERPSVDRNPSLPSGIIQQPFAIRIRRVLNIPRTTCVRKRSSEEAVVSRIPLTSSSVVVRIELFDGSQLLENAVIDTSDVRLKAQRNDLLYAEWEDPVWHKFNIDICNITRTMRIQLTVLGVKKIVGSSASSMDATEEKMLVTGVNAFDVDDTLTQGQHYFLPQLVQAIKFENHHVSPLAMLLIERAIKNPNQIGFDLFWSMKVEAHNDQYRERYEGGMLERICQSVKAKKKDGAAEMKRAMQQGLEALNELLPGSFQLPLDPRIEVGKIIVSKCRVMDSAKKPLWLVFENAEEGGDPVTVMFKAGDDVRQDCLTLQLIRLMDEMWREEGLDLAMEPYKCVATSPMTGILQIVPNSVTTADVHKRGGIMGSFKDPIFAEWIHANNPDAKSHKNSINLFTRSCAGYCIATYVLGIGDRHNDNIMISSAGRYFHIDFGHFLGHVKYSMGMARERSPFVFTKEMAYVMGGTDGKDFRTFLDIASIAYNVLRRHMHLLVSLLLLMVPADMPELTGRDDINYIVQTLKPEQSEEQACESLQSTIGACLGSWSRRFDNTIHNLVH</sequence>
<comment type="similarity">
    <text evidence="7">Belongs to the PI3/PI4-kinase family.</text>
</comment>
<feature type="domain" description="C2 PI3K-type" evidence="12">
    <location>
        <begin position="436"/>
        <end position="602"/>
    </location>
</feature>
<feature type="compositionally biased region" description="Polar residues" evidence="8">
    <location>
        <begin position="1"/>
        <end position="15"/>
    </location>
</feature>
<proteinExistence type="inferred from homology"/>
<dbReference type="InterPro" id="IPR015433">
    <property type="entry name" value="PI3/4_kinase"/>
</dbReference>
<evidence type="ECO:0000259" key="11">
    <source>
        <dbReference type="PROSITE" id="PS51546"/>
    </source>
</evidence>
<dbReference type="STRING" id="4795.A0A225VZD3"/>
<dbReference type="InterPro" id="IPR029071">
    <property type="entry name" value="Ubiquitin-like_domsf"/>
</dbReference>
<evidence type="ECO:0000256" key="6">
    <source>
        <dbReference type="ARBA" id="ARBA00022840"/>
    </source>
</evidence>
<dbReference type="GO" id="GO:0016303">
    <property type="term" value="F:1-phosphatidylinositol-3-kinase activity"/>
    <property type="evidence" value="ECO:0007669"/>
    <property type="project" value="UniProtKB-EC"/>
</dbReference>
<dbReference type="EMBL" id="NBNE01002428">
    <property type="protein sequence ID" value="OWZ10494.1"/>
    <property type="molecule type" value="Genomic_DNA"/>
</dbReference>